<evidence type="ECO:0000256" key="2">
    <source>
        <dbReference type="SAM" id="MobiDB-lite"/>
    </source>
</evidence>
<dbReference type="PROSITE" id="PS50294">
    <property type="entry name" value="WD_REPEATS_REGION"/>
    <property type="match status" value="1"/>
</dbReference>
<dbReference type="InterPro" id="IPR015943">
    <property type="entry name" value="WD40/YVTN_repeat-like_dom_sf"/>
</dbReference>
<evidence type="ECO:0000313" key="3">
    <source>
        <dbReference type="EMBL" id="KAK2592315.1"/>
    </source>
</evidence>
<feature type="compositionally biased region" description="Polar residues" evidence="2">
    <location>
        <begin position="60"/>
        <end position="79"/>
    </location>
</feature>
<sequence length="717" mass="79126">MFSPSSSPTDQCCGNPLIPHQDEEDSLSRTSRARVISPSDDHYHHDGSNPHLPGAGVPVTGSSRNDAQAPTPTNPSHASHLSYQQPVSSQSSSRQLYYQELSVEDYDESMTDIEGGASLDKISSTTQTEDDYEDFDANHSVASHQPNDNGPIFTQPSNPYLNFNGPPNLPLQLLAIYGTAPMMDPEVYSAPWDGNPYPASGVGSIQEPASPPQYSFSPAYYQAANAFPPVQLSNPNPNIPGSENLGLVDFLRHWAYQESFRHDPRSYPPNLPEVLQQAGTAVTGVSYHELQADKCDFQALNWSAMNTTRSAARFRRCQTYKNYVNRPGSDLLNPRFDDESVPVSESFFRFRRMSIRQDVNLAHFQLRSVLACPTRTHAFYPCPMGINRINTVSHKTDCIMSIRDFPVMGGALSTLDAGCGVLMGGTFNGEYYIKSLDCNDETKFFGGQIASEFSGITNHVKIYQSRRSSKPVAAIASNDLNFRVMDIETEQYILQKKYHFAVNCSALSPDSRLRVVVGDSSNVLITNADTGEVLQTLPGHRDYGFACDWSQDGWAVATGYQDRGVKIWDARKWCNSSGMGEPLCTLRSEMASVRGLQFSPVGSGKPVLVAAEEADFINIIDAKTFGSKQTIDIFGEIGGVAFTNEGQDLNVLCCDMHRGGLLQLERCGRRPEPIMENLWSLNSQRFRHIAGHEDASFGRNSNGKRRPALADETLVPF</sequence>
<keyword evidence="1" id="KW-0853">WD repeat</keyword>
<dbReference type="PANTHER" id="PTHR43991">
    <property type="entry name" value="WD REPEAT PROTEIN (AFU_ORTHOLOGUE AFUA_8G05640)-RELATED"/>
    <property type="match status" value="1"/>
</dbReference>
<proteinExistence type="predicted"/>
<reference evidence="3" key="1">
    <citation type="submission" date="2023-06" db="EMBL/GenBank/DDBJ databases">
        <title>Conoideocrella luteorostrata (Hypocreales: Clavicipitaceae), a potential biocontrol fungus for elongate hemlock scale in United States Christmas tree production areas.</title>
        <authorList>
            <person name="Barrett H."/>
            <person name="Lovett B."/>
            <person name="Macias A.M."/>
            <person name="Stajich J.E."/>
            <person name="Kasson M.T."/>
        </authorList>
    </citation>
    <scope>NUCLEOTIDE SEQUENCE</scope>
    <source>
        <strain evidence="3">ARSEF 14590</strain>
    </source>
</reference>
<organism evidence="3 4">
    <name type="scientific">Conoideocrella luteorostrata</name>
    <dbReference type="NCBI Taxonomy" id="1105319"/>
    <lineage>
        <taxon>Eukaryota</taxon>
        <taxon>Fungi</taxon>
        <taxon>Dikarya</taxon>
        <taxon>Ascomycota</taxon>
        <taxon>Pezizomycotina</taxon>
        <taxon>Sordariomycetes</taxon>
        <taxon>Hypocreomycetidae</taxon>
        <taxon>Hypocreales</taxon>
        <taxon>Clavicipitaceae</taxon>
        <taxon>Conoideocrella</taxon>
    </lineage>
</organism>
<name>A0AAJ0CG70_9HYPO</name>
<dbReference type="Gene3D" id="2.130.10.10">
    <property type="entry name" value="YVTN repeat-like/Quinoprotein amine dehydrogenase"/>
    <property type="match status" value="1"/>
</dbReference>
<feature type="compositionally biased region" description="Basic and acidic residues" evidence="2">
    <location>
        <begin position="39"/>
        <end position="48"/>
    </location>
</feature>
<evidence type="ECO:0008006" key="5">
    <source>
        <dbReference type="Google" id="ProtNLM"/>
    </source>
</evidence>
<feature type="repeat" description="WD" evidence="1">
    <location>
        <begin position="537"/>
        <end position="569"/>
    </location>
</feature>
<feature type="region of interest" description="Disordered" evidence="2">
    <location>
        <begin position="1"/>
        <end position="95"/>
    </location>
</feature>
<evidence type="ECO:0000313" key="4">
    <source>
        <dbReference type="Proteomes" id="UP001251528"/>
    </source>
</evidence>
<dbReference type="AlphaFoldDB" id="A0AAJ0CG70"/>
<dbReference type="SUPFAM" id="SSF50978">
    <property type="entry name" value="WD40 repeat-like"/>
    <property type="match status" value="1"/>
</dbReference>
<dbReference type="PROSITE" id="PS50082">
    <property type="entry name" value="WD_REPEATS_2"/>
    <property type="match status" value="1"/>
</dbReference>
<keyword evidence="4" id="KW-1185">Reference proteome</keyword>
<evidence type="ECO:0000256" key="1">
    <source>
        <dbReference type="PROSITE-ProRule" id="PRU00221"/>
    </source>
</evidence>
<comment type="caution">
    <text evidence="3">The sequence shown here is derived from an EMBL/GenBank/DDBJ whole genome shotgun (WGS) entry which is preliminary data.</text>
</comment>
<feature type="compositionally biased region" description="Low complexity" evidence="2">
    <location>
        <begin position="81"/>
        <end position="95"/>
    </location>
</feature>
<accession>A0AAJ0CG70</accession>
<dbReference type="PANTHER" id="PTHR43991:SF12">
    <property type="entry name" value="WD REPEAT PROTEIN (AFU_ORTHOLOGUE AFUA_8G05640)"/>
    <property type="match status" value="1"/>
</dbReference>
<dbReference type="SMART" id="SM00320">
    <property type="entry name" value="WD40"/>
    <property type="match status" value="2"/>
</dbReference>
<protein>
    <recommendedName>
        <fullName evidence="5">WD40 repeat-like protein</fullName>
    </recommendedName>
</protein>
<dbReference type="Proteomes" id="UP001251528">
    <property type="component" value="Unassembled WGS sequence"/>
</dbReference>
<dbReference type="InterPro" id="IPR001680">
    <property type="entry name" value="WD40_rpt"/>
</dbReference>
<dbReference type="Pfam" id="PF00400">
    <property type="entry name" value="WD40"/>
    <property type="match status" value="1"/>
</dbReference>
<dbReference type="InterPro" id="IPR036322">
    <property type="entry name" value="WD40_repeat_dom_sf"/>
</dbReference>
<dbReference type="EMBL" id="JASWJB010000273">
    <property type="protein sequence ID" value="KAK2592315.1"/>
    <property type="molecule type" value="Genomic_DNA"/>
</dbReference>
<feature type="compositionally biased region" description="Polar residues" evidence="2">
    <location>
        <begin position="1"/>
        <end position="12"/>
    </location>
</feature>
<gene>
    <name evidence="3" type="ORF">QQS21_009973</name>
</gene>